<evidence type="ECO:0000256" key="6">
    <source>
        <dbReference type="SAM" id="MobiDB-lite"/>
    </source>
</evidence>
<proteinExistence type="predicted"/>
<dbReference type="SUPFAM" id="SSF101936">
    <property type="entry name" value="DNA-binding pseudobarrel domain"/>
    <property type="match status" value="1"/>
</dbReference>
<dbReference type="Gene3D" id="2.40.330.10">
    <property type="entry name" value="DNA-binding pseudobarrel domain"/>
    <property type="match status" value="1"/>
</dbReference>
<dbReference type="Pfam" id="PF03754">
    <property type="entry name" value="At2g31720-like"/>
    <property type="match status" value="1"/>
</dbReference>
<dbReference type="InterPro" id="IPR015300">
    <property type="entry name" value="DNA-bd_pseudobarrel_sf"/>
</dbReference>
<evidence type="ECO:0000256" key="4">
    <source>
        <dbReference type="ARBA" id="ARBA00023163"/>
    </source>
</evidence>
<feature type="compositionally biased region" description="Basic residues" evidence="6">
    <location>
        <begin position="74"/>
        <end position="95"/>
    </location>
</feature>
<evidence type="ECO:0000256" key="2">
    <source>
        <dbReference type="ARBA" id="ARBA00023015"/>
    </source>
</evidence>
<keyword evidence="3" id="KW-0238">DNA-binding</keyword>
<organism evidence="7">
    <name type="scientific">Sesamum latifolium</name>
    <dbReference type="NCBI Taxonomy" id="2727402"/>
    <lineage>
        <taxon>Eukaryota</taxon>
        <taxon>Viridiplantae</taxon>
        <taxon>Streptophyta</taxon>
        <taxon>Embryophyta</taxon>
        <taxon>Tracheophyta</taxon>
        <taxon>Spermatophyta</taxon>
        <taxon>Magnoliopsida</taxon>
        <taxon>eudicotyledons</taxon>
        <taxon>Gunneridae</taxon>
        <taxon>Pentapetalae</taxon>
        <taxon>asterids</taxon>
        <taxon>lamiids</taxon>
        <taxon>Lamiales</taxon>
        <taxon>Pedaliaceae</taxon>
        <taxon>Sesamum</taxon>
    </lineage>
</organism>
<keyword evidence="4" id="KW-0804">Transcription</keyword>
<feature type="region of interest" description="Disordered" evidence="6">
    <location>
        <begin position="39"/>
        <end position="117"/>
    </location>
</feature>
<comment type="subcellular location">
    <subcellularLocation>
        <location evidence="1">Nucleus</location>
    </subcellularLocation>
</comment>
<dbReference type="GO" id="GO:0003677">
    <property type="term" value="F:DNA binding"/>
    <property type="evidence" value="ECO:0007669"/>
    <property type="project" value="UniProtKB-KW"/>
</dbReference>
<reference evidence="7" key="2">
    <citation type="journal article" date="2024" name="Plant">
        <title>Genomic evolution and insights into agronomic trait innovations of Sesamum species.</title>
        <authorList>
            <person name="Miao H."/>
            <person name="Wang L."/>
            <person name="Qu L."/>
            <person name="Liu H."/>
            <person name="Sun Y."/>
            <person name="Le M."/>
            <person name="Wang Q."/>
            <person name="Wei S."/>
            <person name="Zheng Y."/>
            <person name="Lin W."/>
            <person name="Duan Y."/>
            <person name="Cao H."/>
            <person name="Xiong S."/>
            <person name="Wang X."/>
            <person name="Wei L."/>
            <person name="Li C."/>
            <person name="Ma Q."/>
            <person name="Ju M."/>
            <person name="Zhao R."/>
            <person name="Li G."/>
            <person name="Mu C."/>
            <person name="Tian Q."/>
            <person name="Mei H."/>
            <person name="Zhang T."/>
            <person name="Gao T."/>
            <person name="Zhang H."/>
        </authorList>
    </citation>
    <scope>NUCLEOTIDE SEQUENCE</scope>
    <source>
        <strain evidence="7">KEN1</strain>
    </source>
</reference>
<dbReference type="PANTHER" id="PTHR31541">
    <property type="entry name" value="B3 DOMAIN PLANT PROTEIN-RELATED"/>
    <property type="match status" value="1"/>
</dbReference>
<keyword evidence="2" id="KW-0805">Transcription regulation</keyword>
<reference evidence="7" key="1">
    <citation type="submission" date="2020-06" db="EMBL/GenBank/DDBJ databases">
        <authorList>
            <person name="Li T."/>
            <person name="Hu X."/>
            <person name="Zhang T."/>
            <person name="Song X."/>
            <person name="Zhang H."/>
            <person name="Dai N."/>
            <person name="Sheng W."/>
            <person name="Hou X."/>
            <person name="Wei L."/>
        </authorList>
    </citation>
    <scope>NUCLEOTIDE SEQUENCE</scope>
    <source>
        <strain evidence="7">KEN1</strain>
        <tissue evidence="7">Leaf</tissue>
    </source>
</reference>
<feature type="compositionally biased region" description="Pro residues" evidence="6">
    <location>
        <begin position="104"/>
        <end position="113"/>
    </location>
</feature>
<dbReference type="EMBL" id="JACGWN010000007">
    <property type="protein sequence ID" value="KAL0443479.1"/>
    <property type="molecule type" value="Genomic_DNA"/>
</dbReference>
<evidence type="ECO:0000256" key="3">
    <source>
        <dbReference type="ARBA" id="ARBA00023125"/>
    </source>
</evidence>
<dbReference type="PANTHER" id="PTHR31541:SF25">
    <property type="entry name" value="GAMMA-GLIADIN B"/>
    <property type="match status" value="1"/>
</dbReference>
<dbReference type="AlphaFoldDB" id="A0AAW2WNF9"/>
<dbReference type="GO" id="GO:0005634">
    <property type="term" value="C:nucleus"/>
    <property type="evidence" value="ECO:0007669"/>
    <property type="project" value="UniProtKB-SubCell"/>
</dbReference>
<evidence type="ECO:0000256" key="5">
    <source>
        <dbReference type="ARBA" id="ARBA00023242"/>
    </source>
</evidence>
<accession>A0AAW2WNF9</accession>
<gene>
    <name evidence="7" type="ORF">Slati_2070600</name>
</gene>
<keyword evidence="5" id="KW-0539">Nucleus</keyword>
<sequence>MSGVKDLTVEDMEGVVITSHNRFDILAATAQRALQLLQQHEAAQRQETKMRTTRRKRDRRSTEYADGEGEPYAAKRKKQNTRKNKKKANTRKNKKKPVDDGPRPRPPPSPPPRLPERFKNVIREISEGRIVSEETLVIQKALFPTDLNPSHNRLSMPFTQISHHGFLTDEEKKFLCCRDGKGKKEHKDVPLIEPSLKKTTVTLGRWDMPKEKGKTSSTYVINGTWTSIVTGNQLKVEMVIQLWAVRIGEELCFALVNLTEEAAA</sequence>
<evidence type="ECO:0000256" key="1">
    <source>
        <dbReference type="ARBA" id="ARBA00004123"/>
    </source>
</evidence>
<protein>
    <submittedName>
        <fullName evidence="7">B3 domain-containing protein</fullName>
    </submittedName>
</protein>
<dbReference type="InterPro" id="IPR005508">
    <property type="entry name" value="At2g31720-like"/>
</dbReference>
<evidence type="ECO:0000313" key="7">
    <source>
        <dbReference type="EMBL" id="KAL0443479.1"/>
    </source>
</evidence>
<name>A0AAW2WNF9_9LAMI</name>
<comment type="caution">
    <text evidence="7">The sequence shown here is derived from an EMBL/GenBank/DDBJ whole genome shotgun (WGS) entry which is preliminary data.</text>
</comment>